<dbReference type="SMART" id="SM00195">
    <property type="entry name" value="DSPc"/>
    <property type="match status" value="1"/>
</dbReference>
<dbReference type="FunFam" id="3.90.190.10:FF:000050">
    <property type="entry name" value="Dual specificity phosphatase 16 (Predicted)"/>
    <property type="match status" value="1"/>
</dbReference>
<evidence type="ECO:0000313" key="9">
    <source>
        <dbReference type="Proteomes" id="UP000472265"/>
    </source>
</evidence>
<evidence type="ECO:0000259" key="7">
    <source>
        <dbReference type="PROSITE" id="PS50206"/>
    </source>
</evidence>
<dbReference type="PANTHER" id="PTHR10159:SF343">
    <property type="entry name" value="DUAL SPECIFICITY PROTEIN PHOSPHATASE 16"/>
    <property type="match status" value="1"/>
</dbReference>
<dbReference type="GO" id="GO:0008330">
    <property type="term" value="F:protein tyrosine/threonine phosphatase activity"/>
    <property type="evidence" value="ECO:0007669"/>
    <property type="project" value="TreeGrafter"/>
</dbReference>
<dbReference type="PROSITE" id="PS00383">
    <property type="entry name" value="TYR_PHOSPHATASE_1"/>
    <property type="match status" value="1"/>
</dbReference>
<reference evidence="8" key="3">
    <citation type="submission" date="2025-09" db="UniProtKB">
        <authorList>
            <consortium name="Ensembl"/>
        </authorList>
    </citation>
    <scope>IDENTIFICATION</scope>
</reference>
<dbReference type="InterPro" id="IPR029021">
    <property type="entry name" value="Prot-tyrosine_phosphatase-like"/>
</dbReference>
<dbReference type="Gene3D" id="3.40.250.10">
    <property type="entry name" value="Rhodanese-like domain"/>
    <property type="match status" value="1"/>
</dbReference>
<organism evidence="8 9">
    <name type="scientific">Sparus aurata</name>
    <name type="common">Gilthead sea bream</name>
    <dbReference type="NCBI Taxonomy" id="8175"/>
    <lineage>
        <taxon>Eukaryota</taxon>
        <taxon>Metazoa</taxon>
        <taxon>Chordata</taxon>
        <taxon>Craniata</taxon>
        <taxon>Vertebrata</taxon>
        <taxon>Euteleostomi</taxon>
        <taxon>Actinopterygii</taxon>
        <taxon>Neopterygii</taxon>
        <taxon>Teleostei</taxon>
        <taxon>Neoteleostei</taxon>
        <taxon>Acanthomorphata</taxon>
        <taxon>Eupercaria</taxon>
        <taxon>Spariformes</taxon>
        <taxon>Sparidae</taxon>
        <taxon>Sparus</taxon>
    </lineage>
</organism>
<dbReference type="GO" id="GO:0017017">
    <property type="term" value="F:MAP kinase tyrosine/serine/threonine phosphatase activity"/>
    <property type="evidence" value="ECO:0007669"/>
    <property type="project" value="InterPro"/>
</dbReference>
<dbReference type="Pfam" id="PF00581">
    <property type="entry name" value="Rhodanese"/>
    <property type="match status" value="1"/>
</dbReference>
<dbReference type="InterPro" id="IPR036873">
    <property type="entry name" value="Rhodanese-like_dom_sf"/>
</dbReference>
<dbReference type="SUPFAM" id="SSF52799">
    <property type="entry name" value="(Phosphotyrosine protein) phosphatases II"/>
    <property type="match status" value="1"/>
</dbReference>
<dbReference type="InterPro" id="IPR000387">
    <property type="entry name" value="Tyr_Pase_dom"/>
</dbReference>
<dbReference type="GeneTree" id="ENSGT00940000157164"/>
<feature type="compositionally biased region" description="Polar residues" evidence="4">
    <location>
        <begin position="487"/>
        <end position="500"/>
    </location>
</feature>
<dbReference type="GeneID" id="115595769"/>
<evidence type="ECO:0000256" key="1">
    <source>
        <dbReference type="ARBA" id="ARBA00008601"/>
    </source>
</evidence>
<dbReference type="OrthoDB" id="165342at2759"/>
<dbReference type="PROSITE" id="PS50206">
    <property type="entry name" value="RHODANESE_3"/>
    <property type="match status" value="1"/>
</dbReference>
<feature type="compositionally biased region" description="Basic and acidic residues" evidence="4">
    <location>
        <begin position="623"/>
        <end position="632"/>
    </location>
</feature>
<evidence type="ECO:0000256" key="4">
    <source>
        <dbReference type="SAM" id="MobiDB-lite"/>
    </source>
</evidence>
<keyword evidence="2" id="KW-0378">Hydrolase</keyword>
<gene>
    <name evidence="8" type="primary">DUSP16</name>
    <name evidence="8" type="synonym">dusp16</name>
</gene>
<dbReference type="Pfam" id="PF00782">
    <property type="entry name" value="DSPc"/>
    <property type="match status" value="1"/>
</dbReference>
<dbReference type="InterPro" id="IPR001763">
    <property type="entry name" value="Rhodanese-like_dom"/>
</dbReference>
<dbReference type="Proteomes" id="UP000472265">
    <property type="component" value="Chromosome 14"/>
</dbReference>
<dbReference type="GO" id="GO:0005737">
    <property type="term" value="C:cytoplasm"/>
    <property type="evidence" value="ECO:0007669"/>
    <property type="project" value="TreeGrafter"/>
</dbReference>
<evidence type="ECO:0000256" key="3">
    <source>
        <dbReference type="ARBA" id="ARBA00022912"/>
    </source>
</evidence>
<dbReference type="SUPFAM" id="SSF52821">
    <property type="entry name" value="Rhodanese/Cell cycle control phosphatase"/>
    <property type="match status" value="1"/>
</dbReference>
<feature type="compositionally biased region" description="Basic and acidic residues" evidence="4">
    <location>
        <begin position="458"/>
        <end position="468"/>
    </location>
</feature>
<dbReference type="PROSITE" id="PS50054">
    <property type="entry name" value="TYR_PHOSPHATASE_DUAL"/>
    <property type="match status" value="1"/>
</dbReference>
<feature type="region of interest" description="Disordered" evidence="4">
    <location>
        <begin position="439"/>
        <end position="500"/>
    </location>
</feature>
<feature type="compositionally biased region" description="Basic and acidic residues" evidence="4">
    <location>
        <begin position="588"/>
        <end position="608"/>
    </location>
</feature>
<dbReference type="InterPro" id="IPR000340">
    <property type="entry name" value="Dual-sp_phosphatase_cat-dom"/>
</dbReference>
<dbReference type="SMART" id="SM00450">
    <property type="entry name" value="RHOD"/>
    <property type="match status" value="1"/>
</dbReference>
<reference evidence="8" key="1">
    <citation type="submission" date="2021-04" db="EMBL/GenBank/DDBJ databases">
        <authorList>
            <consortium name="Wellcome Sanger Institute Data Sharing"/>
        </authorList>
    </citation>
    <scope>NUCLEOTIDE SEQUENCE [LARGE SCALE GENOMIC DNA]</scope>
</reference>
<evidence type="ECO:0000313" key="8">
    <source>
        <dbReference type="Ensembl" id="ENSSAUP00010040181.1"/>
    </source>
</evidence>
<dbReference type="GO" id="GO:0005634">
    <property type="term" value="C:nucleus"/>
    <property type="evidence" value="ECO:0007669"/>
    <property type="project" value="TreeGrafter"/>
</dbReference>
<dbReference type="OMA" id="EGIMSEN"/>
<dbReference type="CTD" id="80824"/>
<dbReference type="PANTHER" id="PTHR10159">
    <property type="entry name" value="DUAL SPECIFICITY PROTEIN PHOSPHATASE"/>
    <property type="match status" value="1"/>
</dbReference>
<feature type="domain" description="Rhodanese" evidence="7">
    <location>
        <begin position="39"/>
        <end position="154"/>
    </location>
</feature>
<dbReference type="InterPro" id="IPR008343">
    <property type="entry name" value="MKP"/>
</dbReference>
<evidence type="ECO:0000259" key="5">
    <source>
        <dbReference type="PROSITE" id="PS50054"/>
    </source>
</evidence>
<dbReference type="PRINTS" id="PR01764">
    <property type="entry name" value="MAPKPHPHTASE"/>
</dbReference>
<dbReference type="InterPro" id="IPR016130">
    <property type="entry name" value="Tyr_Pase_AS"/>
</dbReference>
<dbReference type="FunFam" id="3.40.250.10:FF:000016">
    <property type="entry name" value="Dual specificity phosphatase 16 (Predicted)"/>
    <property type="match status" value="1"/>
</dbReference>
<proteinExistence type="inferred from homology"/>
<feature type="region of interest" description="Disordered" evidence="4">
    <location>
        <begin position="582"/>
        <end position="650"/>
    </location>
</feature>
<dbReference type="RefSeq" id="XP_030296440.1">
    <property type="nucleotide sequence ID" value="XM_030440580.1"/>
</dbReference>
<keyword evidence="3" id="KW-0904">Protein phosphatase</keyword>
<reference evidence="8" key="2">
    <citation type="submission" date="2025-08" db="UniProtKB">
        <authorList>
            <consortium name="Ensembl"/>
        </authorList>
    </citation>
    <scope>IDENTIFICATION</scope>
</reference>
<comment type="similarity">
    <text evidence="1">Belongs to the protein-tyrosine phosphatase family. Non-receptor class dual specificity subfamily.</text>
</comment>
<dbReference type="Gene3D" id="3.90.190.10">
    <property type="entry name" value="Protein tyrosine phosphatase superfamily"/>
    <property type="match status" value="1"/>
</dbReference>
<dbReference type="Ensembl" id="ENSSAUT00010042339.1">
    <property type="protein sequence ID" value="ENSSAUP00010040181.1"/>
    <property type="gene ID" value="ENSSAUG00010016875.1"/>
</dbReference>
<sequence>MSEHPVGPGTWSKSGSGTLRPGVVRTIGAEALVALLEGGLDRVVLIDSRPFVDYNASHILEAVNVNCSKLMKRRLQQDKVQIAELLQHSAKKKLELQGDQEVVVYDQSSSDPAALSAESFLSVLLVKLERSFPSVHLLSGGFSEFSHLFPGLCEGKSTLVPSCISQPCLPVTNIGPTRILPHLYLGCQRDVLNKDLMQQNDIGYVLNASNTCPKPDFIPESHFLRVPVNDSFCEKILPWLDRSVEFIEKAKASNARVLVHCLAGISRSATIAIAYIMKRMDMSLDEAYRFVKEKRPTISPNFNFLGQLLDFEKKIKSPLGTEAKFKSGGEVPVQPEDPEPAACCEGPGGLGLVPLEPLTLPCVLADAPEDRLLAQALSGLQLADVPEDNARLKRSFSLDIKSYGEPGGSATHRVFVPHGASGDAGEFYKPSAFKEATSKPCQFSPVEEVSEQSTPEQSPDKEEADGSERVTPPASSGFTKPPPAAPNCSQQLQRSGSMEENTTSFLFGLSRSQQHLAKPGSSGALKGWHSDILLGPVTVSSSSLAGGWYLSSDSTRFYSTSAILSGGSFTAYSCGHGLEAVRRRSRQRTGDRGDSRRSWHEESSFEKQLKRRSCQMEFGDGMTDSRSREEMGKVGSQSSFSGSMEVIEVS</sequence>
<dbReference type="FunCoup" id="A0A671WN79">
    <property type="interactions" value="348"/>
</dbReference>
<name>A0A671WN79_SPAAU</name>
<dbReference type="CDD" id="cd01446">
    <property type="entry name" value="DSP_MapKP"/>
    <property type="match status" value="1"/>
</dbReference>
<dbReference type="InterPro" id="IPR020422">
    <property type="entry name" value="TYR_PHOSPHATASE_DUAL_dom"/>
</dbReference>
<accession>A0A671WN79</accession>
<dbReference type="InParanoid" id="A0A671WN79"/>
<dbReference type="PROSITE" id="PS50056">
    <property type="entry name" value="TYR_PHOSPHATASE_2"/>
    <property type="match status" value="1"/>
</dbReference>
<evidence type="ECO:0000259" key="6">
    <source>
        <dbReference type="PROSITE" id="PS50056"/>
    </source>
</evidence>
<feature type="domain" description="Tyrosine-protein phosphatase" evidence="5">
    <location>
        <begin position="175"/>
        <end position="317"/>
    </location>
</feature>
<dbReference type="AlphaFoldDB" id="A0A671WN79"/>
<evidence type="ECO:0000256" key="2">
    <source>
        <dbReference type="ARBA" id="ARBA00022801"/>
    </source>
</evidence>
<feature type="domain" description="Tyrosine specific protein phosphatases" evidence="6">
    <location>
        <begin position="237"/>
        <end position="298"/>
    </location>
</feature>
<dbReference type="GO" id="GO:0033550">
    <property type="term" value="F:MAP kinase tyrosine phosphatase activity"/>
    <property type="evidence" value="ECO:0007669"/>
    <property type="project" value="TreeGrafter"/>
</dbReference>
<protein>
    <submittedName>
        <fullName evidence="8">Dual specificity phosphatase 16</fullName>
    </submittedName>
</protein>
<dbReference type="GO" id="GO:0043409">
    <property type="term" value="P:negative regulation of MAPK cascade"/>
    <property type="evidence" value="ECO:0007669"/>
    <property type="project" value="TreeGrafter"/>
</dbReference>
<keyword evidence="9" id="KW-1185">Reference proteome</keyword>